<gene>
    <name evidence="10" type="ORF">H8699_05625</name>
</gene>
<sequence length="258" mass="28828">MMRFLRRSYLTLILIFLYAPILVLIVYSFNDSKTMGNWGGFTFRWYAELFQDPEILNALFYTVVIALLTALISMVIGTIAAIGIHYLPRVSSIFYTNITYLPILNPDIVTGISLMVLYLSMQMELGFVTLLLSHITFSVPYVIFSVLPKLRQLNPNTYEAALDLGAKPMKAIWQVTIPEIMPGIITGGILAFTLSLDDFVISFFTTAGIQNLSILVYSMARRGINPAINALSALMFVCVLALLLIVNKRSGEDAIDFI</sequence>
<accession>A0A926D230</accession>
<keyword evidence="5 8" id="KW-0812">Transmembrane</keyword>
<dbReference type="PANTHER" id="PTHR43848">
    <property type="entry name" value="PUTRESCINE TRANSPORT SYSTEM PERMEASE PROTEIN POTI"/>
    <property type="match status" value="1"/>
</dbReference>
<evidence type="ECO:0000256" key="5">
    <source>
        <dbReference type="ARBA" id="ARBA00022692"/>
    </source>
</evidence>
<keyword evidence="3 8" id="KW-0813">Transport</keyword>
<dbReference type="PANTHER" id="PTHR43848:SF2">
    <property type="entry name" value="PUTRESCINE TRANSPORT SYSTEM PERMEASE PROTEIN POTI"/>
    <property type="match status" value="1"/>
</dbReference>
<evidence type="ECO:0000256" key="2">
    <source>
        <dbReference type="ARBA" id="ARBA00007069"/>
    </source>
</evidence>
<dbReference type="PROSITE" id="PS50928">
    <property type="entry name" value="ABC_TM1"/>
    <property type="match status" value="1"/>
</dbReference>
<organism evidence="10 11">
    <name type="scientific">Luoshenia tenuis</name>
    <dbReference type="NCBI Taxonomy" id="2763654"/>
    <lineage>
        <taxon>Bacteria</taxon>
        <taxon>Bacillati</taxon>
        <taxon>Bacillota</taxon>
        <taxon>Clostridia</taxon>
        <taxon>Christensenellales</taxon>
        <taxon>Christensenellaceae</taxon>
        <taxon>Luoshenia</taxon>
    </lineage>
</organism>
<proteinExistence type="inferred from homology"/>
<reference evidence="10" key="1">
    <citation type="submission" date="2020-08" db="EMBL/GenBank/DDBJ databases">
        <title>Genome public.</title>
        <authorList>
            <person name="Liu C."/>
            <person name="Sun Q."/>
        </authorList>
    </citation>
    <scope>NUCLEOTIDE SEQUENCE</scope>
    <source>
        <strain evidence="10">NSJ-44</strain>
    </source>
</reference>
<keyword evidence="11" id="KW-1185">Reference proteome</keyword>
<evidence type="ECO:0000259" key="9">
    <source>
        <dbReference type="PROSITE" id="PS50928"/>
    </source>
</evidence>
<dbReference type="CDD" id="cd06261">
    <property type="entry name" value="TM_PBP2"/>
    <property type="match status" value="1"/>
</dbReference>
<dbReference type="SUPFAM" id="SSF161098">
    <property type="entry name" value="MetI-like"/>
    <property type="match status" value="1"/>
</dbReference>
<protein>
    <submittedName>
        <fullName evidence="10">ABC transporter permease</fullName>
    </submittedName>
</protein>
<keyword evidence="7 8" id="KW-0472">Membrane</keyword>
<comment type="similarity">
    <text evidence="2">Belongs to the binding-protein-dependent transport system permease family. CysTW subfamily.</text>
</comment>
<comment type="subcellular location">
    <subcellularLocation>
        <location evidence="1 8">Cell membrane</location>
        <topology evidence="1 8">Multi-pass membrane protein</topology>
    </subcellularLocation>
</comment>
<evidence type="ECO:0000256" key="1">
    <source>
        <dbReference type="ARBA" id="ARBA00004651"/>
    </source>
</evidence>
<keyword evidence="4" id="KW-1003">Cell membrane</keyword>
<dbReference type="InterPro" id="IPR035906">
    <property type="entry name" value="MetI-like_sf"/>
</dbReference>
<feature type="transmembrane region" description="Helical" evidence="8">
    <location>
        <begin position="9"/>
        <end position="29"/>
    </location>
</feature>
<feature type="transmembrane region" description="Helical" evidence="8">
    <location>
        <begin position="199"/>
        <end position="220"/>
    </location>
</feature>
<evidence type="ECO:0000313" key="10">
    <source>
        <dbReference type="EMBL" id="MBC8528900.1"/>
    </source>
</evidence>
<evidence type="ECO:0000256" key="7">
    <source>
        <dbReference type="ARBA" id="ARBA00023136"/>
    </source>
</evidence>
<comment type="caution">
    <text evidence="10">The sequence shown here is derived from an EMBL/GenBank/DDBJ whole genome shotgun (WGS) entry which is preliminary data.</text>
</comment>
<dbReference type="AlphaFoldDB" id="A0A926D230"/>
<evidence type="ECO:0000256" key="4">
    <source>
        <dbReference type="ARBA" id="ARBA00022475"/>
    </source>
</evidence>
<dbReference type="RefSeq" id="WP_138295959.1">
    <property type="nucleotide sequence ID" value="NZ_JACRSO010000002.1"/>
</dbReference>
<evidence type="ECO:0000256" key="3">
    <source>
        <dbReference type="ARBA" id="ARBA00022448"/>
    </source>
</evidence>
<feature type="transmembrane region" description="Helical" evidence="8">
    <location>
        <begin position="171"/>
        <end position="193"/>
    </location>
</feature>
<dbReference type="Proteomes" id="UP000654279">
    <property type="component" value="Unassembled WGS sequence"/>
</dbReference>
<evidence type="ECO:0000256" key="8">
    <source>
        <dbReference type="RuleBase" id="RU363032"/>
    </source>
</evidence>
<dbReference type="InterPro" id="IPR000515">
    <property type="entry name" value="MetI-like"/>
</dbReference>
<keyword evidence="6 8" id="KW-1133">Transmembrane helix</keyword>
<feature type="transmembrane region" description="Helical" evidence="8">
    <location>
        <begin position="227"/>
        <end position="246"/>
    </location>
</feature>
<dbReference type="Gene3D" id="1.10.3720.10">
    <property type="entry name" value="MetI-like"/>
    <property type="match status" value="1"/>
</dbReference>
<name>A0A926D230_9FIRM</name>
<feature type="domain" description="ABC transmembrane type-1" evidence="9">
    <location>
        <begin position="59"/>
        <end position="246"/>
    </location>
</feature>
<feature type="transmembrane region" description="Helical" evidence="8">
    <location>
        <begin position="99"/>
        <end position="119"/>
    </location>
</feature>
<dbReference type="InterPro" id="IPR051789">
    <property type="entry name" value="Bact_Polyamine_Transport"/>
</dbReference>
<evidence type="ECO:0000256" key="6">
    <source>
        <dbReference type="ARBA" id="ARBA00022989"/>
    </source>
</evidence>
<feature type="transmembrane region" description="Helical" evidence="8">
    <location>
        <begin position="125"/>
        <end position="150"/>
    </location>
</feature>
<evidence type="ECO:0000313" key="11">
    <source>
        <dbReference type="Proteomes" id="UP000654279"/>
    </source>
</evidence>
<dbReference type="GO" id="GO:0055085">
    <property type="term" value="P:transmembrane transport"/>
    <property type="evidence" value="ECO:0007669"/>
    <property type="project" value="InterPro"/>
</dbReference>
<dbReference type="GO" id="GO:0005886">
    <property type="term" value="C:plasma membrane"/>
    <property type="evidence" value="ECO:0007669"/>
    <property type="project" value="UniProtKB-SubCell"/>
</dbReference>
<feature type="transmembrane region" description="Helical" evidence="8">
    <location>
        <begin position="58"/>
        <end position="87"/>
    </location>
</feature>
<dbReference type="EMBL" id="JACRSO010000002">
    <property type="protein sequence ID" value="MBC8528900.1"/>
    <property type="molecule type" value="Genomic_DNA"/>
</dbReference>
<dbReference type="Pfam" id="PF00528">
    <property type="entry name" value="BPD_transp_1"/>
    <property type="match status" value="1"/>
</dbReference>